<reference evidence="2" key="1">
    <citation type="submission" date="2016-10" db="EMBL/GenBank/DDBJ databases">
        <authorList>
            <person name="Varghese N."/>
            <person name="Submissions S."/>
        </authorList>
    </citation>
    <scope>NUCLEOTIDE SEQUENCE [LARGE SCALE GENOMIC DNA]</scope>
    <source>
        <strain evidence="2">930I</strain>
    </source>
</reference>
<accession>A0A1G8GEP9</accession>
<feature type="non-terminal residue" evidence="1">
    <location>
        <position position="1"/>
    </location>
</feature>
<protein>
    <submittedName>
        <fullName evidence="1">Uncharacterized protein</fullName>
    </submittedName>
</protein>
<dbReference type="Proteomes" id="UP000217076">
    <property type="component" value="Unassembled WGS sequence"/>
</dbReference>
<dbReference type="EMBL" id="FNCV01000026">
    <property type="protein sequence ID" value="SDH92835.1"/>
    <property type="molecule type" value="Genomic_DNA"/>
</dbReference>
<proteinExistence type="predicted"/>
<name>A0A1G8GEP9_9PROT</name>
<keyword evidence="2" id="KW-1185">Reference proteome</keyword>
<sequence>VPRIIPSDAIHRPRLNHAQARRAIGFFNSLLGAGFFVET</sequence>
<evidence type="ECO:0000313" key="1">
    <source>
        <dbReference type="EMBL" id="SDH92835.1"/>
    </source>
</evidence>
<evidence type="ECO:0000313" key="2">
    <source>
        <dbReference type="Proteomes" id="UP000217076"/>
    </source>
</evidence>
<gene>
    <name evidence="1" type="ORF">SAMN05421742_1261</name>
</gene>
<organism evidence="1 2">
    <name type="scientific">Roseospirillum parvum</name>
    <dbReference type="NCBI Taxonomy" id="83401"/>
    <lineage>
        <taxon>Bacteria</taxon>
        <taxon>Pseudomonadati</taxon>
        <taxon>Pseudomonadota</taxon>
        <taxon>Alphaproteobacteria</taxon>
        <taxon>Rhodospirillales</taxon>
        <taxon>Rhodospirillaceae</taxon>
        <taxon>Roseospirillum</taxon>
    </lineage>
</organism>
<dbReference type="AlphaFoldDB" id="A0A1G8GEP9"/>